<name>A0AAF0Y1J9_9TREE</name>
<protein>
    <submittedName>
        <fullName evidence="1">Uncharacterized protein</fullName>
    </submittedName>
</protein>
<dbReference type="Proteomes" id="UP000827549">
    <property type="component" value="Chromosome 2"/>
</dbReference>
<reference evidence="1" key="1">
    <citation type="submission" date="2023-10" db="EMBL/GenBank/DDBJ databases">
        <authorList>
            <person name="Noh H."/>
        </authorList>
    </citation>
    <scope>NUCLEOTIDE SEQUENCE</scope>
    <source>
        <strain evidence="1">DUCC4014</strain>
    </source>
</reference>
<evidence type="ECO:0000313" key="2">
    <source>
        <dbReference type="Proteomes" id="UP000827549"/>
    </source>
</evidence>
<dbReference type="GeneID" id="87805110"/>
<dbReference type="EMBL" id="CP086715">
    <property type="protein sequence ID" value="WOO78310.1"/>
    <property type="molecule type" value="Genomic_DNA"/>
</dbReference>
<organism evidence="1 2">
    <name type="scientific">Vanrija pseudolonga</name>
    <dbReference type="NCBI Taxonomy" id="143232"/>
    <lineage>
        <taxon>Eukaryota</taxon>
        <taxon>Fungi</taxon>
        <taxon>Dikarya</taxon>
        <taxon>Basidiomycota</taxon>
        <taxon>Agaricomycotina</taxon>
        <taxon>Tremellomycetes</taxon>
        <taxon>Trichosporonales</taxon>
        <taxon>Trichosporonaceae</taxon>
        <taxon>Vanrija</taxon>
    </lineage>
</organism>
<evidence type="ECO:0000313" key="1">
    <source>
        <dbReference type="EMBL" id="WOO78310.1"/>
    </source>
</evidence>
<proteinExistence type="predicted"/>
<gene>
    <name evidence="1" type="ORF">LOC62_02G001857</name>
</gene>
<accession>A0AAF0Y1J9</accession>
<dbReference type="AlphaFoldDB" id="A0AAF0Y1J9"/>
<dbReference type="RefSeq" id="XP_062624342.1">
    <property type="nucleotide sequence ID" value="XM_062768358.1"/>
</dbReference>
<sequence length="137" mass="14487">MPIDYSGYCYTALSNTSLQSCCTTANNASYADVPWGQFFHAHPNLTSAPQSVTGAVVHTCTIPNWNYTGNFVNCTYEDVSHGPTSNLSRVWCFSVMPIAPSSEVSASPSAHSTGFPRLGKVGTLLACAFVAASLVAL</sequence>
<keyword evidence="2" id="KW-1185">Reference proteome</keyword>